<comment type="caution">
    <text evidence="2">The sequence shown here is derived from an EMBL/GenBank/DDBJ whole genome shotgun (WGS) entry which is preliminary data.</text>
</comment>
<dbReference type="AlphaFoldDB" id="A0AAE1Z016"/>
<gene>
    <name evidence="2" type="ORF">Salat_0227400</name>
</gene>
<accession>A0AAE1Z016</accession>
<feature type="region of interest" description="Disordered" evidence="1">
    <location>
        <begin position="79"/>
        <end position="118"/>
    </location>
</feature>
<evidence type="ECO:0000313" key="3">
    <source>
        <dbReference type="Proteomes" id="UP001293254"/>
    </source>
</evidence>
<name>A0AAE1Z016_9LAMI</name>
<protein>
    <submittedName>
        <fullName evidence="2">Uncharacterized protein</fullName>
    </submittedName>
</protein>
<dbReference type="Proteomes" id="UP001293254">
    <property type="component" value="Unassembled WGS sequence"/>
</dbReference>
<organism evidence="2 3">
    <name type="scientific">Sesamum alatum</name>
    <dbReference type="NCBI Taxonomy" id="300844"/>
    <lineage>
        <taxon>Eukaryota</taxon>
        <taxon>Viridiplantae</taxon>
        <taxon>Streptophyta</taxon>
        <taxon>Embryophyta</taxon>
        <taxon>Tracheophyta</taxon>
        <taxon>Spermatophyta</taxon>
        <taxon>Magnoliopsida</taxon>
        <taxon>eudicotyledons</taxon>
        <taxon>Gunneridae</taxon>
        <taxon>Pentapetalae</taxon>
        <taxon>asterids</taxon>
        <taxon>lamiids</taxon>
        <taxon>Lamiales</taxon>
        <taxon>Pedaliaceae</taxon>
        <taxon>Sesamum</taxon>
    </lineage>
</organism>
<reference evidence="2" key="1">
    <citation type="submission" date="2020-06" db="EMBL/GenBank/DDBJ databases">
        <authorList>
            <person name="Li T."/>
            <person name="Hu X."/>
            <person name="Zhang T."/>
            <person name="Song X."/>
            <person name="Zhang H."/>
            <person name="Dai N."/>
            <person name="Sheng W."/>
            <person name="Hou X."/>
            <person name="Wei L."/>
        </authorList>
    </citation>
    <scope>NUCLEOTIDE SEQUENCE</scope>
    <source>
        <strain evidence="2">3651</strain>
        <tissue evidence="2">Leaf</tissue>
    </source>
</reference>
<evidence type="ECO:0000313" key="2">
    <source>
        <dbReference type="EMBL" id="KAK4438928.1"/>
    </source>
</evidence>
<reference evidence="2" key="2">
    <citation type="journal article" date="2024" name="Plant">
        <title>Genomic evolution and insights into agronomic trait innovations of Sesamum species.</title>
        <authorList>
            <person name="Miao H."/>
            <person name="Wang L."/>
            <person name="Qu L."/>
            <person name="Liu H."/>
            <person name="Sun Y."/>
            <person name="Le M."/>
            <person name="Wang Q."/>
            <person name="Wei S."/>
            <person name="Zheng Y."/>
            <person name="Lin W."/>
            <person name="Duan Y."/>
            <person name="Cao H."/>
            <person name="Xiong S."/>
            <person name="Wang X."/>
            <person name="Wei L."/>
            <person name="Li C."/>
            <person name="Ma Q."/>
            <person name="Ju M."/>
            <person name="Zhao R."/>
            <person name="Li G."/>
            <person name="Mu C."/>
            <person name="Tian Q."/>
            <person name="Mei H."/>
            <person name="Zhang T."/>
            <person name="Gao T."/>
            <person name="Zhang H."/>
        </authorList>
    </citation>
    <scope>NUCLEOTIDE SEQUENCE</scope>
    <source>
        <strain evidence="2">3651</strain>
    </source>
</reference>
<keyword evidence="3" id="KW-1185">Reference proteome</keyword>
<evidence type="ECO:0000256" key="1">
    <source>
        <dbReference type="SAM" id="MobiDB-lite"/>
    </source>
</evidence>
<proteinExistence type="predicted"/>
<sequence length="168" mass="18848">MIHHVDTQQDWDNTAGSALLVHNRIGTTQQEPPCWYTAGLEQHSGIHQAESHSLFSYINLIKSLNPSCSVLALLAIAASPARPARRRAETPETPAAKHLKPPPQNPHRAETRPPRNPRQKPDFGVLLCVQFVFSFRRWVQLSGTFVKTVCLSLRVAYQFKGFHVHISA</sequence>
<dbReference type="EMBL" id="JACGWO010000001">
    <property type="protein sequence ID" value="KAK4438928.1"/>
    <property type="molecule type" value="Genomic_DNA"/>
</dbReference>